<name>A0A238VTE3_9PSEU</name>
<gene>
    <name evidence="3" type="ORF">SAMN06265360_10440</name>
</gene>
<protein>
    <submittedName>
        <fullName evidence="3">Uncharacterized protein</fullName>
    </submittedName>
</protein>
<dbReference type="AlphaFoldDB" id="A0A238VTE3"/>
<dbReference type="EMBL" id="FZNW01000004">
    <property type="protein sequence ID" value="SNR37508.1"/>
    <property type="molecule type" value="Genomic_DNA"/>
</dbReference>
<feature type="region of interest" description="Disordered" evidence="1">
    <location>
        <begin position="1"/>
        <end position="21"/>
    </location>
</feature>
<evidence type="ECO:0000256" key="2">
    <source>
        <dbReference type="SAM" id="Phobius"/>
    </source>
</evidence>
<keyword evidence="4" id="KW-1185">Reference proteome</keyword>
<evidence type="ECO:0000313" key="3">
    <source>
        <dbReference type="EMBL" id="SNR37508.1"/>
    </source>
</evidence>
<evidence type="ECO:0000313" key="4">
    <source>
        <dbReference type="Proteomes" id="UP000198348"/>
    </source>
</evidence>
<keyword evidence="2" id="KW-1133">Transmembrane helix</keyword>
<sequence>MPRRRRTQRRTGAVPRSTVELLDPELHDDPWIDHGELDALLRDPTVLATTASPTRDDATGTEGSRPEGAQPETAQPGGTITRAVKLAGLVVATALLCGAIATAPALVDASPEPARTATLDAGTATGMRALLATAAPPLGDATAGASPSTGNPEPISPDSATDRATDRAPQPSQREQEAGSTAADSPPSAEDVVRTFYDRVATDPEGAIAMLTDEVVEASIEPSRASRAHIWRTASDLEVHELRIQSDDVIRALVTLTDPTGARLRLDQLLHVSTEPEPRITEVRLLSSQHVPLQGS</sequence>
<accession>A0A238VTE3</accession>
<feature type="transmembrane region" description="Helical" evidence="2">
    <location>
        <begin position="86"/>
        <end position="107"/>
    </location>
</feature>
<keyword evidence="2" id="KW-0472">Membrane</keyword>
<feature type="region of interest" description="Disordered" evidence="1">
    <location>
        <begin position="137"/>
        <end position="190"/>
    </location>
</feature>
<proteinExistence type="predicted"/>
<feature type="region of interest" description="Disordered" evidence="1">
    <location>
        <begin position="42"/>
        <end position="77"/>
    </location>
</feature>
<evidence type="ECO:0000256" key="1">
    <source>
        <dbReference type="SAM" id="MobiDB-lite"/>
    </source>
</evidence>
<reference evidence="3 4" key="1">
    <citation type="submission" date="2017-06" db="EMBL/GenBank/DDBJ databases">
        <authorList>
            <person name="Kim H.J."/>
            <person name="Triplett B.A."/>
        </authorList>
    </citation>
    <scope>NUCLEOTIDE SEQUENCE [LARGE SCALE GENOMIC DNA]</scope>
    <source>
        <strain evidence="3 4">DSM 45207</strain>
    </source>
</reference>
<dbReference type="Proteomes" id="UP000198348">
    <property type="component" value="Unassembled WGS sequence"/>
</dbReference>
<organism evidence="3 4">
    <name type="scientific">Haloechinothrix alba</name>
    <dbReference type="NCBI Taxonomy" id="664784"/>
    <lineage>
        <taxon>Bacteria</taxon>
        <taxon>Bacillati</taxon>
        <taxon>Actinomycetota</taxon>
        <taxon>Actinomycetes</taxon>
        <taxon>Pseudonocardiales</taxon>
        <taxon>Pseudonocardiaceae</taxon>
        <taxon>Haloechinothrix</taxon>
    </lineage>
</organism>
<feature type="compositionally biased region" description="Polar residues" evidence="1">
    <location>
        <begin position="170"/>
        <end position="183"/>
    </location>
</feature>
<keyword evidence="2" id="KW-0812">Transmembrane</keyword>